<dbReference type="SUPFAM" id="SSF46689">
    <property type="entry name" value="Homeodomain-like"/>
    <property type="match status" value="1"/>
</dbReference>
<evidence type="ECO:0000256" key="3">
    <source>
        <dbReference type="ARBA" id="ARBA00023125"/>
    </source>
</evidence>
<dbReference type="Proteomes" id="UP000721236">
    <property type="component" value="Unassembled WGS sequence"/>
</dbReference>
<reference evidence="8 9" key="1">
    <citation type="submission" date="2021-08" db="EMBL/GenBank/DDBJ databases">
        <authorList>
            <person name="Peeters C."/>
        </authorList>
    </citation>
    <scope>NUCLEOTIDE SEQUENCE [LARGE SCALE GENOMIC DNA]</scope>
    <source>
        <strain evidence="8 9">LMG 21510</strain>
    </source>
</reference>
<gene>
    <name evidence="8" type="primary">comR_1</name>
    <name evidence="8" type="ORF">LMG21510_00208</name>
</gene>
<evidence type="ECO:0000259" key="7">
    <source>
        <dbReference type="PROSITE" id="PS50977"/>
    </source>
</evidence>
<evidence type="ECO:0000256" key="1">
    <source>
        <dbReference type="ARBA" id="ARBA00022491"/>
    </source>
</evidence>
<keyword evidence="2" id="KW-0805">Transcription regulation</keyword>
<feature type="DNA-binding region" description="H-T-H motif" evidence="5">
    <location>
        <begin position="32"/>
        <end position="51"/>
    </location>
</feature>
<evidence type="ECO:0000256" key="5">
    <source>
        <dbReference type="PROSITE-ProRule" id="PRU00335"/>
    </source>
</evidence>
<dbReference type="Gene3D" id="1.10.357.10">
    <property type="entry name" value="Tetracycline Repressor, domain 2"/>
    <property type="match status" value="1"/>
</dbReference>
<dbReference type="SUPFAM" id="SSF48498">
    <property type="entry name" value="Tetracyclin repressor-like, C-terminal domain"/>
    <property type="match status" value="1"/>
</dbReference>
<dbReference type="Gene3D" id="1.10.10.60">
    <property type="entry name" value="Homeodomain-like"/>
    <property type="match status" value="1"/>
</dbReference>
<protein>
    <submittedName>
        <fullName evidence="8">HTH-type transcriptional repressor ComR</fullName>
    </submittedName>
</protein>
<sequence length="224" mass="24123">MTQRGRPRTFDRDAALRAAMHVFWERGYENASLSDLTTAMGINRPSLYAAFGDKEALFREATGLYQQTMNLTDDALATAPTARAGVEAMLRSNADAYCDPATPRGCLVVSAAAGCPDRETAVKQMLTANMSAVGEAIRRRLRRAADEGEIGPDVDIPGVASYYETVLQGLSLQARNGAPRQRLQRIIDCAMAGWDALCPTPGRRRGPQSSRASAMAGANQGRGR</sequence>
<dbReference type="InterPro" id="IPR023772">
    <property type="entry name" value="DNA-bd_HTH_TetR-type_CS"/>
</dbReference>
<evidence type="ECO:0000256" key="4">
    <source>
        <dbReference type="ARBA" id="ARBA00023163"/>
    </source>
</evidence>
<keyword evidence="9" id="KW-1185">Reference proteome</keyword>
<dbReference type="PRINTS" id="PR00455">
    <property type="entry name" value="HTHTETR"/>
</dbReference>
<dbReference type="InterPro" id="IPR001647">
    <property type="entry name" value="HTH_TetR"/>
</dbReference>
<evidence type="ECO:0000313" key="8">
    <source>
        <dbReference type="EMBL" id="CAG9165798.1"/>
    </source>
</evidence>
<keyword evidence="1" id="KW-0678">Repressor</keyword>
<dbReference type="PROSITE" id="PS01081">
    <property type="entry name" value="HTH_TETR_1"/>
    <property type="match status" value="1"/>
</dbReference>
<dbReference type="EMBL" id="CAJZAH010000001">
    <property type="protein sequence ID" value="CAG9165798.1"/>
    <property type="molecule type" value="Genomic_DNA"/>
</dbReference>
<evidence type="ECO:0000256" key="6">
    <source>
        <dbReference type="SAM" id="MobiDB-lite"/>
    </source>
</evidence>
<dbReference type="Pfam" id="PF00440">
    <property type="entry name" value="TetR_N"/>
    <property type="match status" value="1"/>
</dbReference>
<accession>A0ABN7XXG3</accession>
<evidence type="ECO:0000313" key="9">
    <source>
        <dbReference type="Proteomes" id="UP000721236"/>
    </source>
</evidence>
<dbReference type="PANTHER" id="PTHR47506:SF1">
    <property type="entry name" value="HTH-TYPE TRANSCRIPTIONAL REGULATOR YJDC"/>
    <property type="match status" value="1"/>
</dbReference>
<organism evidence="8 9">
    <name type="scientific">Cupriavidus respiraculi</name>
    <dbReference type="NCBI Taxonomy" id="195930"/>
    <lineage>
        <taxon>Bacteria</taxon>
        <taxon>Pseudomonadati</taxon>
        <taxon>Pseudomonadota</taxon>
        <taxon>Betaproteobacteria</taxon>
        <taxon>Burkholderiales</taxon>
        <taxon>Burkholderiaceae</taxon>
        <taxon>Cupriavidus</taxon>
    </lineage>
</organism>
<dbReference type="PROSITE" id="PS50977">
    <property type="entry name" value="HTH_TETR_2"/>
    <property type="match status" value="1"/>
</dbReference>
<keyword evidence="4" id="KW-0804">Transcription</keyword>
<feature type="domain" description="HTH tetR-type" evidence="7">
    <location>
        <begin position="9"/>
        <end position="69"/>
    </location>
</feature>
<dbReference type="InterPro" id="IPR011075">
    <property type="entry name" value="TetR_C"/>
</dbReference>
<feature type="region of interest" description="Disordered" evidence="6">
    <location>
        <begin position="200"/>
        <end position="224"/>
    </location>
</feature>
<dbReference type="InterPro" id="IPR036271">
    <property type="entry name" value="Tet_transcr_reg_TetR-rel_C_sf"/>
</dbReference>
<dbReference type="RefSeq" id="WP_224039105.1">
    <property type="nucleotide sequence ID" value="NZ_CAJZAH010000001.1"/>
</dbReference>
<keyword evidence="3 5" id="KW-0238">DNA-binding</keyword>
<evidence type="ECO:0000256" key="2">
    <source>
        <dbReference type="ARBA" id="ARBA00023015"/>
    </source>
</evidence>
<dbReference type="Pfam" id="PF16925">
    <property type="entry name" value="TetR_C_13"/>
    <property type="match status" value="1"/>
</dbReference>
<comment type="caution">
    <text evidence="8">The sequence shown here is derived from an EMBL/GenBank/DDBJ whole genome shotgun (WGS) entry which is preliminary data.</text>
</comment>
<dbReference type="InterPro" id="IPR009057">
    <property type="entry name" value="Homeodomain-like_sf"/>
</dbReference>
<proteinExistence type="predicted"/>
<name>A0ABN7XXG3_9BURK</name>
<dbReference type="PANTHER" id="PTHR47506">
    <property type="entry name" value="TRANSCRIPTIONAL REGULATORY PROTEIN"/>
    <property type="match status" value="1"/>
</dbReference>